<dbReference type="InterPro" id="IPR050182">
    <property type="entry name" value="Cytochrome_P450_fam2"/>
</dbReference>
<reference evidence="7" key="1">
    <citation type="submission" date="2023-05" db="EMBL/GenBank/DDBJ databases">
        <authorList>
            <person name="Stuckert A."/>
        </authorList>
    </citation>
    <scope>NUCLEOTIDE SEQUENCE</scope>
</reference>
<dbReference type="PANTHER" id="PTHR24300:SF394">
    <property type="entry name" value="CYTOCHROME P450 2H2"/>
    <property type="match status" value="1"/>
</dbReference>
<keyword evidence="4 6" id="KW-0479">Metal-binding</keyword>
<dbReference type="Pfam" id="PF00067">
    <property type="entry name" value="p450"/>
    <property type="match status" value="1"/>
</dbReference>
<dbReference type="Gene3D" id="1.10.630.10">
    <property type="entry name" value="Cytochrome P450"/>
    <property type="match status" value="1"/>
</dbReference>
<feature type="non-terminal residue" evidence="7">
    <location>
        <position position="1"/>
    </location>
</feature>
<evidence type="ECO:0000256" key="4">
    <source>
        <dbReference type="ARBA" id="ARBA00022723"/>
    </source>
</evidence>
<sequence length="107" mass="12113">GTLVVVTLTSVLKDPKFFKNPTNFDPAHFLDENGVFKKNDAFMPFSAGKRVCAGEGLARMELFLFFTTVLQRFTLKPTVDKKEVEITPEPKTNASRARHYTMFAVPR</sequence>
<name>A0ABN9B783_9NEOB</name>
<dbReference type="InterPro" id="IPR017972">
    <property type="entry name" value="Cyt_P450_CS"/>
</dbReference>
<dbReference type="InterPro" id="IPR001128">
    <property type="entry name" value="Cyt_P450"/>
</dbReference>
<comment type="caution">
    <text evidence="7">The sequence shown here is derived from an EMBL/GenBank/DDBJ whole genome shotgun (WGS) entry which is preliminary data.</text>
</comment>
<organism evidence="7 8">
    <name type="scientific">Staurois parvus</name>
    <dbReference type="NCBI Taxonomy" id="386267"/>
    <lineage>
        <taxon>Eukaryota</taxon>
        <taxon>Metazoa</taxon>
        <taxon>Chordata</taxon>
        <taxon>Craniata</taxon>
        <taxon>Vertebrata</taxon>
        <taxon>Euteleostomi</taxon>
        <taxon>Amphibia</taxon>
        <taxon>Batrachia</taxon>
        <taxon>Anura</taxon>
        <taxon>Neobatrachia</taxon>
        <taxon>Ranoidea</taxon>
        <taxon>Ranidae</taxon>
        <taxon>Staurois</taxon>
    </lineage>
</organism>
<evidence type="ECO:0000256" key="6">
    <source>
        <dbReference type="RuleBase" id="RU000461"/>
    </source>
</evidence>
<evidence type="ECO:0000256" key="2">
    <source>
        <dbReference type="ARBA" id="ARBA00010617"/>
    </source>
</evidence>
<keyword evidence="6" id="KW-0560">Oxidoreductase</keyword>
<evidence type="ECO:0000256" key="5">
    <source>
        <dbReference type="ARBA" id="ARBA00023004"/>
    </source>
</evidence>
<dbReference type="Proteomes" id="UP001162483">
    <property type="component" value="Unassembled WGS sequence"/>
</dbReference>
<proteinExistence type="inferred from homology"/>
<keyword evidence="8" id="KW-1185">Reference proteome</keyword>
<keyword evidence="5 6" id="KW-0408">Iron</keyword>
<keyword evidence="3 6" id="KW-0349">Heme</keyword>
<gene>
    <name evidence="7" type="ORF">SPARVUS_LOCUS2281757</name>
</gene>
<accession>A0ABN9B783</accession>
<evidence type="ECO:0000256" key="1">
    <source>
        <dbReference type="ARBA" id="ARBA00001971"/>
    </source>
</evidence>
<dbReference type="PROSITE" id="PS00086">
    <property type="entry name" value="CYTOCHROME_P450"/>
    <property type="match status" value="1"/>
</dbReference>
<dbReference type="InterPro" id="IPR002401">
    <property type="entry name" value="Cyt_P450_E_grp-I"/>
</dbReference>
<comment type="similarity">
    <text evidence="2 6">Belongs to the cytochrome P450 family.</text>
</comment>
<dbReference type="InterPro" id="IPR036396">
    <property type="entry name" value="Cyt_P450_sf"/>
</dbReference>
<dbReference type="SUPFAM" id="SSF48264">
    <property type="entry name" value="Cytochrome P450"/>
    <property type="match status" value="1"/>
</dbReference>
<keyword evidence="6" id="KW-0503">Monooxygenase</keyword>
<dbReference type="EMBL" id="CATNWA010002657">
    <property type="protein sequence ID" value="CAI9543444.1"/>
    <property type="molecule type" value="Genomic_DNA"/>
</dbReference>
<evidence type="ECO:0000313" key="8">
    <source>
        <dbReference type="Proteomes" id="UP001162483"/>
    </source>
</evidence>
<dbReference type="PANTHER" id="PTHR24300">
    <property type="entry name" value="CYTOCHROME P450 508A4-RELATED"/>
    <property type="match status" value="1"/>
</dbReference>
<comment type="cofactor">
    <cofactor evidence="1">
        <name>heme</name>
        <dbReference type="ChEBI" id="CHEBI:30413"/>
    </cofactor>
</comment>
<protein>
    <submittedName>
        <fullName evidence="7">Uncharacterized protein</fullName>
    </submittedName>
</protein>
<evidence type="ECO:0000313" key="7">
    <source>
        <dbReference type="EMBL" id="CAI9543444.1"/>
    </source>
</evidence>
<dbReference type="PRINTS" id="PR00463">
    <property type="entry name" value="EP450I"/>
</dbReference>
<evidence type="ECO:0000256" key="3">
    <source>
        <dbReference type="ARBA" id="ARBA00022617"/>
    </source>
</evidence>